<dbReference type="KEGG" id="mdb:OVN18_06995"/>
<dbReference type="PROSITE" id="PS51257">
    <property type="entry name" value="PROKAR_LIPOPROTEIN"/>
    <property type="match status" value="1"/>
</dbReference>
<feature type="region of interest" description="Disordered" evidence="1">
    <location>
        <begin position="33"/>
        <end position="65"/>
    </location>
</feature>
<sequence length="146" mass="14552">MTSRARPSSTPVALAGASLALLGTLAGCATAGDAAADVPSGPADTSAEYTDGEYSASGSYQSPNGTESVVVQLSLEGDVVTAVSVTPGGSNSTTQYYQDQFVGGIEAEVVGKDIDELRVTRVAGSSLTSGGFREALETIKADALVG</sequence>
<keyword evidence="2" id="KW-0732">Signal</keyword>
<reference evidence="3" key="1">
    <citation type="submission" date="2022-11" db="EMBL/GenBank/DDBJ databases">
        <title>Description of Microcella daejonensis nov. sp, isolated from riverside soil.</title>
        <authorList>
            <person name="Molina K.M."/>
            <person name="Kim S.B."/>
        </authorList>
    </citation>
    <scope>NUCLEOTIDE SEQUENCE</scope>
    <source>
        <strain evidence="3">MMS21-STM12</strain>
    </source>
</reference>
<name>A0A9E8MJP8_9MICO</name>
<keyword evidence="4" id="KW-1185">Reference proteome</keyword>
<gene>
    <name evidence="3" type="ORF">OVN18_06995</name>
</gene>
<proteinExistence type="predicted"/>
<dbReference type="RefSeq" id="WP_267780002.1">
    <property type="nucleotide sequence ID" value="NZ_CP113089.1"/>
</dbReference>
<feature type="chain" id="PRO_5038681970" description="FMN-binding domain-containing protein" evidence="2">
    <location>
        <begin position="32"/>
        <end position="146"/>
    </location>
</feature>
<evidence type="ECO:0000256" key="2">
    <source>
        <dbReference type="SAM" id="SignalP"/>
    </source>
</evidence>
<evidence type="ECO:0000256" key="1">
    <source>
        <dbReference type="SAM" id="MobiDB-lite"/>
    </source>
</evidence>
<dbReference type="AlphaFoldDB" id="A0A9E8MJP8"/>
<protein>
    <recommendedName>
        <fullName evidence="5">FMN-binding domain-containing protein</fullName>
    </recommendedName>
</protein>
<evidence type="ECO:0000313" key="4">
    <source>
        <dbReference type="Proteomes" id="UP001164706"/>
    </source>
</evidence>
<feature type="compositionally biased region" description="Polar residues" evidence="1">
    <location>
        <begin position="56"/>
        <end position="65"/>
    </location>
</feature>
<dbReference type="EMBL" id="CP113089">
    <property type="protein sequence ID" value="WAB80327.1"/>
    <property type="molecule type" value="Genomic_DNA"/>
</dbReference>
<accession>A0A9E8MJP8</accession>
<evidence type="ECO:0000313" key="3">
    <source>
        <dbReference type="EMBL" id="WAB80327.1"/>
    </source>
</evidence>
<feature type="signal peptide" evidence="2">
    <location>
        <begin position="1"/>
        <end position="31"/>
    </location>
</feature>
<evidence type="ECO:0008006" key="5">
    <source>
        <dbReference type="Google" id="ProtNLM"/>
    </source>
</evidence>
<dbReference type="Proteomes" id="UP001164706">
    <property type="component" value="Chromosome"/>
</dbReference>
<organism evidence="3 4">
    <name type="scientific">Microcella daejeonensis</name>
    <dbReference type="NCBI Taxonomy" id="2994971"/>
    <lineage>
        <taxon>Bacteria</taxon>
        <taxon>Bacillati</taxon>
        <taxon>Actinomycetota</taxon>
        <taxon>Actinomycetes</taxon>
        <taxon>Micrococcales</taxon>
        <taxon>Microbacteriaceae</taxon>
        <taxon>Microcella</taxon>
    </lineage>
</organism>